<dbReference type="EMBL" id="BAABET010000007">
    <property type="protein sequence ID" value="GAA4321369.1"/>
    <property type="molecule type" value="Genomic_DNA"/>
</dbReference>
<dbReference type="PANTHER" id="PTHR30085:SF6">
    <property type="entry name" value="ABC TRANSPORTER GLUTAMINE-BINDING PROTEIN GLNH"/>
    <property type="match status" value="1"/>
</dbReference>
<dbReference type="InterPro" id="IPR001638">
    <property type="entry name" value="Solute-binding_3/MltF_N"/>
</dbReference>
<evidence type="ECO:0000256" key="5">
    <source>
        <dbReference type="SAM" id="MobiDB-lite"/>
    </source>
</evidence>
<dbReference type="Gene3D" id="3.40.190.10">
    <property type="entry name" value="Periplasmic binding protein-like II"/>
    <property type="match status" value="2"/>
</dbReference>
<evidence type="ECO:0000313" key="7">
    <source>
        <dbReference type="EMBL" id="GAA4321369.1"/>
    </source>
</evidence>
<gene>
    <name evidence="7" type="ORF">GCM10023086_46020</name>
</gene>
<evidence type="ECO:0000313" key="8">
    <source>
        <dbReference type="Proteomes" id="UP001501115"/>
    </source>
</evidence>
<keyword evidence="2" id="KW-0813">Transport</keyword>
<evidence type="ECO:0000256" key="4">
    <source>
        <dbReference type="RuleBase" id="RU003744"/>
    </source>
</evidence>
<dbReference type="SUPFAM" id="SSF53850">
    <property type="entry name" value="Periplasmic binding protein-like II"/>
    <property type="match status" value="1"/>
</dbReference>
<accession>A0ABP8GBL7</accession>
<dbReference type="Pfam" id="PF00497">
    <property type="entry name" value="SBP_bac_3"/>
    <property type="match status" value="1"/>
</dbReference>
<name>A0ABP8GBL7_9ACTN</name>
<evidence type="ECO:0000259" key="6">
    <source>
        <dbReference type="SMART" id="SM00062"/>
    </source>
</evidence>
<dbReference type="CDD" id="cd13690">
    <property type="entry name" value="PBP2_GluB"/>
    <property type="match status" value="1"/>
</dbReference>
<organism evidence="7 8">
    <name type="scientific">Streptomyces venetus</name>
    <dbReference type="NCBI Taxonomy" id="1701086"/>
    <lineage>
        <taxon>Bacteria</taxon>
        <taxon>Bacillati</taxon>
        <taxon>Actinomycetota</taxon>
        <taxon>Actinomycetes</taxon>
        <taxon>Kitasatosporales</taxon>
        <taxon>Streptomycetaceae</taxon>
        <taxon>Streptomyces</taxon>
    </lineage>
</organism>
<evidence type="ECO:0000256" key="3">
    <source>
        <dbReference type="ARBA" id="ARBA00022729"/>
    </source>
</evidence>
<dbReference type="SMART" id="SM00062">
    <property type="entry name" value="PBPb"/>
    <property type="match status" value="1"/>
</dbReference>
<dbReference type="Proteomes" id="UP001501115">
    <property type="component" value="Unassembled WGS sequence"/>
</dbReference>
<sequence>MPVAPDATRVAHPLRARISFTSQRMFTMKLRKVTAASATVFALALTATACGGNNSTGGDSGSGGGKSITVGIKFDQPGLGQKTPQGYAGFDVDVATYVAKKLGYNADQIEWKESKSGDRETMLKRGDVDFIAATYSITPERQKLVDFAGPYLLAHQDVLVRADDNKIKSPKDLNNAKLCSVTGSTSAQNVKDKLAPKAQLQPYPTYSACLPGLQNGAVDALTTDDSILAGYAAQAQFKGKFKLGGFKLTNENYGIGVKKGSDLKDKINKALEDMVADGAWQKAVDKNLGPANYKNEPAPKIGDIKS</sequence>
<evidence type="ECO:0000256" key="2">
    <source>
        <dbReference type="ARBA" id="ARBA00022448"/>
    </source>
</evidence>
<comment type="similarity">
    <text evidence="1 4">Belongs to the bacterial solute-binding protein 3 family.</text>
</comment>
<evidence type="ECO:0000256" key="1">
    <source>
        <dbReference type="ARBA" id="ARBA00010333"/>
    </source>
</evidence>
<dbReference type="InterPro" id="IPR051455">
    <property type="entry name" value="Bact_solute-bind_prot3"/>
</dbReference>
<dbReference type="PROSITE" id="PS01039">
    <property type="entry name" value="SBP_BACTERIAL_3"/>
    <property type="match status" value="1"/>
</dbReference>
<feature type="domain" description="Solute-binding protein family 3/N-terminal" evidence="6">
    <location>
        <begin position="67"/>
        <end position="291"/>
    </location>
</feature>
<keyword evidence="3" id="KW-0732">Signal</keyword>
<dbReference type="PANTHER" id="PTHR30085">
    <property type="entry name" value="AMINO ACID ABC TRANSPORTER PERMEASE"/>
    <property type="match status" value="1"/>
</dbReference>
<keyword evidence="8" id="KW-1185">Reference proteome</keyword>
<reference evidence="8" key="1">
    <citation type="journal article" date="2019" name="Int. J. Syst. Evol. Microbiol.">
        <title>The Global Catalogue of Microorganisms (GCM) 10K type strain sequencing project: providing services to taxonomists for standard genome sequencing and annotation.</title>
        <authorList>
            <consortium name="The Broad Institute Genomics Platform"/>
            <consortium name="The Broad Institute Genome Sequencing Center for Infectious Disease"/>
            <person name="Wu L."/>
            <person name="Ma J."/>
        </authorList>
    </citation>
    <scope>NUCLEOTIDE SEQUENCE [LARGE SCALE GENOMIC DNA]</scope>
    <source>
        <strain evidence="8">JCM 31290</strain>
    </source>
</reference>
<dbReference type="InterPro" id="IPR018313">
    <property type="entry name" value="SBP_3_CS"/>
</dbReference>
<comment type="caution">
    <text evidence="7">The sequence shown here is derived from an EMBL/GenBank/DDBJ whole genome shotgun (WGS) entry which is preliminary data.</text>
</comment>
<protein>
    <submittedName>
        <fullName evidence="7">Glutamate ABC transporter substrate-binding protein</fullName>
    </submittedName>
</protein>
<feature type="region of interest" description="Disordered" evidence="5">
    <location>
        <begin position="286"/>
        <end position="306"/>
    </location>
</feature>
<proteinExistence type="inferred from homology"/>